<evidence type="ECO:0000313" key="2">
    <source>
        <dbReference type="EMBL" id="KAF2706945.1"/>
    </source>
</evidence>
<gene>
    <name evidence="2" type="ORF">K504DRAFT_470937</name>
</gene>
<evidence type="ECO:0008006" key="4">
    <source>
        <dbReference type="Google" id="ProtNLM"/>
    </source>
</evidence>
<protein>
    <recommendedName>
        <fullName evidence="4">VWFA domain-containing protein</fullName>
    </recommendedName>
</protein>
<sequence length="779" mass="86230">MAATSAAAAATTTTTSGLVPFSHHHHHLAALFPPPLHIQKKHRRSTFRRQILRKSSHIQSAGDEVYGPLDDIIDEITGDIWRAPPPYTFDPSLFEWPNPLKASATWTVTPLPVSRIPSDVPLTIRKQRNSRSTASGSTFSDVMSQSRDTSQNQPSNNHRVGSSPSPPDTLSNTRWLSFDLSESQTGVDNRPESSIDTVCTNGSTSPQAFKNLFRKTEDITITNSQSASRSRIRKLVSPLLRRGTSNGNSGASSTSLVHVAPAVMRPGGVASANTGPEDKPDSFKAWMTRNANSSQMINYLPSPPKTQHANSLASCPIPESDGLPTTLKASIRIVSEVKLLSTQHSEEFWVAVEIEGMLHNRRPLQDTSLDFVFVIDNGYYVSRDGLSQAVDVAVGALNFFNNSDRVSLYATHCTHETVSGTVPELMYPLRQLSKESKDELRDMMLSIGHQGAQKWSPVRPNPSITDVVIAVAKSLDNRNPRTGRTHILLLSPAASNMHSLFKTHPELRVHHVNPAVIPAPGLQRLGAATCSEICCANFALHNSNHYQSVPGVVKQIIRYARSESPVGDVTNVHAEIRTQKGCKVITVEGSKDVRRLRPGQVHSFFIRVRVTSFETQEVDLNKEDPVFQSCLNSNYVRQDLQNAAARGGSKVHLLTVQVTNQTSLHDSTTWQYSEEHLFAIKTLGHLARPLDVSAEVYRRALFFMMSRLDPNEAGEQIQELGGRLPVMDPGLKKNVERLQKEIAYHKEVVEYESNSRQTLSICHGPVHVPNPHEWVITRW</sequence>
<reference evidence="2" key="1">
    <citation type="journal article" date="2020" name="Stud. Mycol.">
        <title>101 Dothideomycetes genomes: a test case for predicting lifestyles and emergence of pathogens.</title>
        <authorList>
            <person name="Haridas S."/>
            <person name="Albert R."/>
            <person name="Binder M."/>
            <person name="Bloem J."/>
            <person name="Labutti K."/>
            <person name="Salamov A."/>
            <person name="Andreopoulos B."/>
            <person name="Baker S."/>
            <person name="Barry K."/>
            <person name="Bills G."/>
            <person name="Bluhm B."/>
            <person name="Cannon C."/>
            <person name="Castanera R."/>
            <person name="Culley D."/>
            <person name="Daum C."/>
            <person name="Ezra D."/>
            <person name="Gonzalez J."/>
            <person name="Henrissat B."/>
            <person name="Kuo A."/>
            <person name="Liang C."/>
            <person name="Lipzen A."/>
            <person name="Lutzoni F."/>
            <person name="Magnuson J."/>
            <person name="Mondo S."/>
            <person name="Nolan M."/>
            <person name="Ohm R."/>
            <person name="Pangilinan J."/>
            <person name="Park H.-J."/>
            <person name="Ramirez L."/>
            <person name="Alfaro M."/>
            <person name="Sun H."/>
            <person name="Tritt A."/>
            <person name="Yoshinaga Y."/>
            <person name="Zwiers L.-H."/>
            <person name="Turgeon B."/>
            <person name="Goodwin S."/>
            <person name="Spatafora J."/>
            <person name="Crous P."/>
            <person name="Grigoriev I."/>
        </authorList>
    </citation>
    <scope>NUCLEOTIDE SEQUENCE</scope>
    <source>
        <strain evidence="2">CBS 279.74</strain>
    </source>
</reference>
<dbReference type="AlphaFoldDB" id="A0A6G1K347"/>
<evidence type="ECO:0000256" key="1">
    <source>
        <dbReference type="SAM" id="MobiDB-lite"/>
    </source>
</evidence>
<keyword evidence="3" id="KW-1185">Reference proteome</keyword>
<dbReference type="OrthoDB" id="3760848at2759"/>
<proteinExistence type="predicted"/>
<dbReference type="Proteomes" id="UP000799428">
    <property type="component" value="Unassembled WGS sequence"/>
</dbReference>
<accession>A0A6G1K347</accession>
<organism evidence="2 3">
    <name type="scientific">Pleomassaria siparia CBS 279.74</name>
    <dbReference type="NCBI Taxonomy" id="1314801"/>
    <lineage>
        <taxon>Eukaryota</taxon>
        <taxon>Fungi</taxon>
        <taxon>Dikarya</taxon>
        <taxon>Ascomycota</taxon>
        <taxon>Pezizomycotina</taxon>
        <taxon>Dothideomycetes</taxon>
        <taxon>Pleosporomycetidae</taxon>
        <taxon>Pleosporales</taxon>
        <taxon>Pleomassariaceae</taxon>
        <taxon>Pleomassaria</taxon>
    </lineage>
</organism>
<name>A0A6G1K347_9PLEO</name>
<feature type="region of interest" description="Disordered" evidence="1">
    <location>
        <begin position="122"/>
        <end position="202"/>
    </location>
</feature>
<dbReference type="EMBL" id="MU005775">
    <property type="protein sequence ID" value="KAF2706945.1"/>
    <property type="molecule type" value="Genomic_DNA"/>
</dbReference>
<feature type="compositionally biased region" description="Polar residues" evidence="1">
    <location>
        <begin position="130"/>
        <end position="202"/>
    </location>
</feature>
<evidence type="ECO:0000313" key="3">
    <source>
        <dbReference type="Proteomes" id="UP000799428"/>
    </source>
</evidence>